<evidence type="ECO:0000256" key="2">
    <source>
        <dbReference type="ARBA" id="ARBA00022741"/>
    </source>
</evidence>
<proteinExistence type="predicted"/>
<accession>A0A8S1R733</accession>
<dbReference type="AlphaFoldDB" id="A0A8S1R733"/>
<dbReference type="InterPro" id="IPR045269">
    <property type="entry name" value="Atg1-like"/>
</dbReference>
<dbReference type="Proteomes" id="UP000692954">
    <property type="component" value="Unassembled WGS sequence"/>
</dbReference>
<dbReference type="InterPro" id="IPR000719">
    <property type="entry name" value="Prot_kinase_dom"/>
</dbReference>
<keyword evidence="4" id="KW-0067">ATP-binding</keyword>
<evidence type="ECO:0000256" key="1">
    <source>
        <dbReference type="ARBA" id="ARBA00022679"/>
    </source>
</evidence>
<dbReference type="GO" id="GO:0000407">
    <property type="term" value="C:phagophore assembly site"/>
    <property type="evidence" value="ECO:0007669"/>
    <property type="project" value="TreeGrafter"/>
</dbReference>
<dbReference type="PANTHER" id="PTHR24348">
    <property type="entry name" value="SERINE/THREONINE-PROTEIN KINASE UNC-51-RELATED"/>
    <property type="match status" value="1"/>
</dbReference>
<evidence type="ECO:0000256" key="3">
    <source>
        <dbReference type="ARBA" id="ARBA00022777"/>
    </source>
</evidence>
<keyword evidence="2" id="KW-0547">Nucleotide-binding</keyword>
<gene>
    <name evidence="6" type="ORF">PSON_ATCC_30995.1.T1440017</name>
</gene>
<protein>
    <recommendedName>
        <fullName evidence="5">Protein kinase domain-containing protein</fullName>
    </recommendedName>
</protein>
<keyword evidence="1" id="KW-0808">Transferase</keyword>
<name>A0A8S1R733_9CILI</name>
<dbReference type="GO" id="GO:0010506">
    <property type="term" value="P:regulation of autophagy"/>
    <property type="evidence" value="ECO:0007669"/>
    <property type="project" value="InterPro"/>
</dbReference>
<dbReference type="GO" id="GO:0016020">
    <property type="term" value="C:membrane"/>
    <property type="evidence" value="ECO:0007669"/>
    <property type="project" value="TreeGrafter"/>
</dbReference>
<dbReference type="EMBL" id="CAJJDN010000144">
    <property type="protein sequence ID" value="CAD8123307.1"/>
    <property type="molecule type" value="Genomic_DNA"/>
</dbReference>
<keyword evidence="7" id="KW-1185">Reference proteome</keyword>
<dbReference type="InterPro" id="IPR008271">
    <property type="entry name" value="Ser/Thr_kinase_AS"/>
</dbReference>
<organism evidence="6 7">
    <name type="scientific">Paramecium sonneborni</name>
    <dbReference type="NCBI Taxonomy" id="65129"/>
    <lineage>
        <taxon>Eukaryota</taxon>
        <taxon>Sar</taxon>
        <taxon>Alveolata</taxon>
        <taxon>Ciliophora</taxon>
        <taxon>Intramacronucleata</taxon>
        <taxon>Oligohymenophorea</taxon>
        <taxon>Peniculida</taxon>
        <taxon>Parameciidae</taxon>
        <taxon>Paramecium</taxon>
    </lineage>
</organism>
<reference evidence="6" key="1">
    <citation type="submission" date="2021-01" db="EMBL/GenBank/DDBJ databases">
        <authorList>
            <consortium name="Genoscope - CEA"/>
            <person name="William W."/>
        </authorList>
    </citation>
    <scope>NUCLEOTIDE SEQUENCE</scope>
</reference>
<evidence type="ECO:0000259" key="5">
    <source>
        <dbReference type="PROSITE" id="PS50011"/>
    </source>
</evidence>
<comment type="caution">
    <text evidence="6">The sequence shown here is derived from an EMBL/GenBank/DDBJ whole genome shotgun (WGS) entry which is preliminary data.</text>
</comment>
<keyword evidence="3" id="KW-0418">Kinase</keyword>
<dbReference type="GO" id="GO:0000045">
    <property type="term" value="P:autophagosome assembly"/>
    <property type="evidence" value="ECO:0007669"/>
    <property type="project" value="TreeGrafter"/>
</dbReference>
<evidence type="ECO:0000313" key="6">
    <source>
        <dbReference type="EMBL" id="CAD8123307.1"/>
    </source>
</evidence>
<dbReference type="PROSITE" id="PS00108">
    <property type="entry name" value="PROTEIN_KINASE_ST"/>
    <property type="match status" value="1"/>
</dbReference>
<evidence type="ECO:0000256" key="4">
    <source>
        <dbReference type="ARBA" id="ARBA00022840"/>
    </source>
</evidence>
<dbReference type="GO" id="GO:0004674">
    <property type="term" value="F:protein serine/threonine kinase activity"/>
    <property type="evidence" value="ECO:0007669"/>
    <property type="project" value="InterPro"/>
</dbReference>
<dbReference type="GO" id="GO:0005524">
    <property type="term" value="F:ATP binding"/>
    <property type="evidence" value="ECO:0007669"/>
    <property type="project" value="UniProtKB-KW"/>
</dbReference>
<evidence type="ECO:0000313" key="7">
    <source>
        <dbReference type="Proteomes" id="UP000692954"/>
    </source>
</evidence>
<dbReference type="PROSITE" id="PS50011">
    <property type="entry name" value="PROTEIN_KINASE_DOM"/>
    <property type="match status" value="1"/>
</dbReference>
<dbReference type="GO" id="GO:0005776">
    <property type="term" value="C:autophagosome"/>
    <property type="evidence" value="ECO:0007669"/>
    <property type="project" value="TreeGrafter"/>
</dbReference>
<sequence length="603" mass="72295">MNEYCFYDYVINLEKKIGQGQFGIVVECYHKTKYKDIKLCAKIVQNATNIDESMMKEIQILRKIKSFNNKHLIKVYDMFEAENKFFIIMERCLGGELKHLITERQKNGQLFKTNEILDFVYQFIDGYQILYDNMIMHRDIKPQNIFVDLNLVYKIGDLGAGRILEDVKKQGDYTKIGSPIYSSPQVLKLQNFSSQTDVYSLGMVLYQLTFLDFPFKAVLPQLQKFITQLQLQKKFSLDQLEKQIENEGSQKEKDEIKFLIENMLVFEEKERISWDQLFKRMRNENVYAQFRLKYEDNTLEQSLQILEGKKQKKRQKETEEVKVATSLFQKNLDVNQIVSINSQPNQERKRSPLSQYLKIQQCKVNIVQKTLNYLKDVAYQSLLSLQILEYLLILSSLYGYQYNLIRNIDAIHKGDYNQLSEHIRQQRDKQNQNIQVILDFQQLKTEDDIKIRDYTANILSEFLKNNFIAISQTIQKINEQKIRFQSLCQMRDLLLNFQTFSNYYSYWEFICKFFQSYLQRQFNQLLFSDINQYSDSLLLFMVYMYDLCGLEEKYKQLELFKENKIQIIPQQNYSRQDAINYLINKRNDLQQQQQQQFNQNKFY</sequence>
<dbReference type="Pfam" id="PF00069">
    <property type="entry name" value="Pkinase"/>
    <property type="match status" value="1"/>
</dbReference>
<feature type="domain" description="Protein kinase" evidence="5">
    <location>
        <begin position="11"/>
        <end position="286"/>
    </location>
</feature>
<dbReference type="PANTHER" id="PTHR24348:SF22">
    <property type="entry name" value="NON-SPECIFIC SERINE_THREONINE PROTEIN KINASE"/>
    <property type="match status" value="1"/>
</dbReference>
<dbReference type="GO" id="GO:0005829">
    <property type="term" value="C:cytosol"/>
    <property type="evidence" value="ECO:0007669"/>
    <property type="project" value="TreeGrafter"/>
</dbReference>
<dbReference type="OrthoDB" id="5337378at2759"/>
<dbReference type="SMART" id="SM00220">
    <property type="entry name" value="S_TKc"/>
    <property type="match status" value="1"/>
</dbReference>